<keyword evidence="3 4" id="KW-0560">Oxidoreductase</keyword>
<keyword evidence="10" id="KW-1185">Reference proteome</keyword>
<keyword evidence="4 6" id="KW-0641">Proline biosynthesis</keyword>
<comment type="subcellular location">
    <subcellularLocation>
        <location evidence="4">Cytoplasm</location>
    </subcellularLocation>
</comment>
<evidence type="ECO:0000256" key="2">
    <source>
        <dbReference type="ARBA" id="ARBA00022857"/>
    </source>
</evidence>
<evidence type="ECO:0000256" key="4">
    <source>
        <dbReference type="HAMAP-Rule" id="MF_01925"/>
    </source>
</evidence>
<dbReference type="Gene3D" id="3.40.50.720">
    <property type="entry name" value="NAD(P)-binding Rossmann-like Domain"/>
    <property type="match status" value="1"/>
</dbReference>
<comment type="similarity">
    <text evidence="1 4 6">Belongs to the pyrroline-5-carboxylate reductase family.</text>
</comment>
<feature type="domain" description="Pyrroline-5-carboxylate reductase catalytic N-terminal" evidence="7">
    <location>
        <begin position="2"/>
        <end position="96"/>
    </location>
</feature>
<keyword evidence="4 6" id="KW-0028">Amino-acid biosynthesis</keyword>
<evidence type="ECO:0000313" key="10">
    <source>
        <dbReference type="Proteomes" id="UP001476282"/>
    </source>
</evidence>
<dbReference type="HAMAP" id="MF_01925">
    <property type="entry name" value="P5C_reductase"/>
    <property type="match status" value="1"/>
</dbReference>
<proteinExistence type="inferred from homology"/>
<comment type="caution">
    <text evidence="9">The sequence shown here is derived from an EMBL/GenBank/DDBJ whole genome shotgun (WGS) entry which is preliminary data.</text>
</comment>
<feature type="domain" description="Pyrroline-5-carboxylate reductase dimerisation" evidence="8">
    <location>
        <begin position="159"/>
        <end position="263"/>
    </location>
</feature>
<dbReference type="EMBL" id="BAABRI010000004">
    <property type="protein sequence ID" value="GAA5481769.1"/>
    <property type="molecule type" value="Genomic_DNA"/>
</dbReference>
<dbReference type="PIRSF" id="PIRSF000193">
    <property type="entry name" value="Pyrrol-5-carb_rd"/>
    <property type="match status" value="1"/>
</dbReference>
<comment type="catalytic activity">
    <reaction evidence="4">
        <text>L-proline + NAD(+) = (S)-1-pyrroline-5-carboxylate + NADH + 2 H(+)</text>
        <dbReference type="Rhea" id="RHEA:14105"/>
        <dbReference type="ChEBI" id="CHEBI:15378"/>
        <dbReference type="ChEBI" id="CHEBI:17388"/>
        <dbReference type="ChEBI" id="CHEBI:57540"/>
        <dbReference type="ChEBI" id="CHEBI:57945"/>
        <dbReference type="ChEBI" id="CHEBI:60039"/>
        <dbReference type="EC" id="1.5.1.2"/>
    </reaction>
</comment>
<dbReference type="InterPro" id="IPR036291">
    <property type="entry name" value="NAD(P)-bd_dom_sf"/>
</dbReference>
<comment type="pathway">
    <text evidence="4 6">Amino-acid biosynthesis; L-proline biosynthesis; L-proline from L-glutamate 5-semialdehyde: step 1/1.</text>
</comment>
<dbReference type="SUPFAM" id="SSF51735">
    <property type="entry name" value="NAD(P)-binding Rossmann-fold domains"/>
    <property type="match status" value="1"/>
</dbReference>
<dbReference type="InterPro" id="IPR000304">
    <property type="entry name" value="Pyrroline-COOH_reductase"/>
</dbReference>
<dbReference type="InterPro" id="IPR028939">
    <property type="entry name" value="P5C_Rdtase_cat_N"/>
</dbReference>
<keyword evidence="4" id="KW-0963">Cytoplasm</keyword>
<name>A0ABP9UP20_9BACT</name>
<dbReference type="InterPro" id="IPR008927">
    <property type="entry name" value="6-PGluconate_DH-like_C_sf"/>
</dbReference>
<evidence type="ECO:0000256" key="5">
    <source>
        <dbReference type="NCBIfam" id="TIGR00112"/>
    </source>
</evidence>
<protein>
    <recommendedName>
        <fullName evidence="4 5">Pyrroline-5-carboxylate reductase</fullName>
        <shortName evidence="4">P5C reductase</shortName>
        <shortName evidence="4">P5CR</shortName>
        <ecNumber evidence="4 5">1.5.1.2</ecNumber>
    </recommendedName>
    <alternativeName>
        <fullName evidence="4">PCA reductase</fullName>
    </alternativeName>
</protein>
<keyword evidence="2 4" id="KW-0521">NADP</keyword>
<sequence>MKLGVIGCGKMGTALVGGAVRAGAVTAEALTGFDPHPAAREAFAEATGGRVVKSIEDLAGCDTMLLCTKPQHAAEALGALKSSAAPEGLLVSIAAGLTLDWLAAHAPDGWRLVRCMPNTPALVGEGAAGFACSANATPADCEAAQSLLGAVGSAHALPEKLLDAVTGLSGSGPAFVFLMIEALADGGVRAGLPRDVALELAARTLRGAATMVLETGLHPGQLKDQVTSPGGTTIAGLAALEAGGLRSALIEAVTAASRRSQELGRS</sequence>
<dbReference type="InterPro" id="IPR029036">
    <property type="entry name" value="P5CR_dimer"/>
</dbReference>
<dbReference type="RefSeq" id="WP_353565917.1">
    <property type="nucleotide sequence ID" value="NZ_BAABRI010000004.1"/>
</dbReference>
<evidence type="ECO:0000256" key="3">
    <source>
        <dbReference type="ARBA" id="ARBA00023002"/>
    </source>
</evidence>
<comment type="catalytic activity">
    <reaction evidence="4 6">
        <text>L-proline + NADP(+) = (S)-1-pyrroline-5-carboxylate + NADPH + 2 H(+)</text>
        <dbReference type="Rhea" id="RHEA:14109"/>
        <dbReference type="ChEBI" id="CHEBI:15378"/>
        <dbReference type="ChEBI" id="CHEBI:17388"/>
        <dbReference type="ChEBI" id="CHEBI:57783"/>
        <dbReference type="ChEBI" id="CHEBI:58349"/>
        <dbReference type="ChEBI" id="CHEBI:60039"/>
        <dbReference type="EC" id="1.5.1.2"/>
    </reaction>
</comment>
<evidence type="ECO:0000259" key="7">
    <source>
        <dbReference type="Pfam" id="PF03807"/>
    </source>
</evidence>
<dbReference type="Gene3D" id="1.10.3730.10">
    <property type="entry name" value="ProC C-terminal domain-like"/>
    <property type="match status" value="1"/>
</dbReference>
<dbReference type="NCBIfam" id="TIGR00112">
    <property type="entry name" value="proC"/>
    <property type="match status" value="1"/>
</dbReference>
<reference evidence="9 10" key="1">
    <citation type="submission" date="2024-02" db="EMBL/GenBank/DDBJ databases">
        <title>Haloferula sargassicola NBRC 104335.</title>
        <authorList>
            <person name="Ichikawa N."/>
            <person name="Katano-Makiyama Y."/>
            <person name="Hidaka K."/>
        </authorList>
    </citation>
    <scope>NUCLEOTIDE SEQUENCE [LARGE SCALE GENOMIC DNA]</scope>
    <source>
        <strain evidence="9 10">NBRC 104335</strain>
    </source>
</reference>
<dbReference type="Pfam" id="PF14748">
    <property type="entry name" value="P5CR_dimer"/>
    <property type="match status" value="1"/>
</dbReference>
<evidence type="ECO:0000259" key="8">
    <source>
        <dbReference type="Pfam" id="PF14748"/>
    </source>
</evidence>
<accession>A0ABP9UP20</accession>
<dbReference type="PANTHER" id="PTHR11645:SF0">
    <property type="entry name" value="PYRROLINE-5-CARBOXYLATE REDUCTASE 3"/>
    <property type="match status" value="1"/>
</dbReference>
<dbReference type="PROSITE" id="PS00521">
    <property type="entry name" value="P5CR"/>
    <property type="match status" value="1"/>
</dbReference>
<comment type="function">
    <text evidence="4">Catalyzes the reduction of 1-pyrroline-5-carboxylate (PCA) to L-proline.</text>
</comment>
<dbReference type="Proteomes" id="UP001476282">
    <property type="component" value="Unassembled WGS sequence"/>
</dbReference>
<dbReference type="EC" id="1.5.1.2" evidence="4 5"/>
<dbReference type="Pfam" id="PF03807">
    <property type="entry name" value="F420_oxidored"/>
    <property type="match status" value="1"/>
</dbReference>
<evidence type="ECO:0000313" key="9">
    <source>
        <dbReference type="EMBL" id="GAA5481769.1"/>
    </source>
</evidence>
<dbReference type="InterPro" id="IPR053790">
    <property type="entry name" value="P5CR-like_CS"/>
</dbReference>
<dbReference type="PANTHER" id="PTHR11645">
    <property type="entry name" value="PYRROLINE-5-CARBOXYLATE REDUCTASE"/>
    <property type="match status" value="1"/>
</dbReference>
<gene>
    <name evidence="4 9" type="primary">proC</name>
    <name evidence="9" type="ORF">Hsar01_00980</name>
</gene>
<organism evidence="9 10">
    <name type="scientific">Haloferula sargassicola</name>
    <dbReference type="NCBI Taxonomy" id="490096"/>
    <lineage>
        <taxon>Bacteria</taxon>
        <taxon>Pseudomonadati</taxon>
        <taxon>Verrucomicrobiota</taxon>
        <taxon>Verrucomicrobiia</taxon>
        <taxon>Verrucomicrobiales</taxon>
        <taxon>Verrucomicrobiaceae</taxon>
        <taxon>Haloferula</taxon>
    </lineage>
</organism>
<dbReference type="SUPFAM" id="SSF48179">
    <property type="entry name" value="6-phosphogluconate dehydrogenase C-terminal domain-like"/>
    <property type="match status" value="1"/>
</dbReference>
<evidence type="ECO:0000256" key="6">
    <source>
        <dbReference type="RuleBase" id="RU003903"/>
    </source>
</evidence>
<evidence type="ECO:0000256" key="1">
    <source>
        <dbReference type="ARBA" id="ARBA00005525"/>
    </source>
</evidence>